<proteinExistence type="predicted"/>
<evidence type="ECO:0000259" key="2">
    <source>
        <dbReference type="Pfam" id="PF07589"/>
    </source>
</evidence>
<dbReference type="NCBIfam" id="TIGR02595">
    <property type="entry name" value="PEP_CTERM"/>
    <property type="match status" value="1"/>
</dbReference>
<evidence type="ECO:0000256" key="1">
    <source>
        <dbReference type="SAM" id="SignalP"/>
    </source>
</evidence>
<dbReference type="InterPro" id="IPR013424">
    <property type="entry name" value="Ice-binding_C"/>
</dbReference>
<dbReference type="EMBL" id="JASZZN010000003">
    <property type="protein sequence ID" value="MDM4014839.1"/>
    <property type="molecule type" value="Genomic_DNA"/>
</dbReference>
<accession>A0ABT7PEW3</accession>
<evidence type="ECO:0000313" key="4">
    <source>
        <dbReference type="Proteomes" id="UP001239462"/>
    </source>
</evidence>
<organism evidence="3 4">
    <name type="scientific">Roseiconus lacunae</name>
    <dbReference type="NCBI Taxonomy" id="2605694"/>
    <lineage>
        <taxon>Bacteria</taxon>
        <taxon>Pseudomonadati</taxon>
        <taxon>Planctomycetota</taxon>
        <taxon>Planctomycetia</taxon>
        <taxon>Pirellulales</taxon>
        <taxon>Pirellulaceae</taxon>
        <taxon>Roseiconus</taxon>
    </lineage>
</organism>
<feature type="signal peptide" evidence="1">
    <location>
        <begin position="1"/>
        <end position="24"/>
    </location>
</feature>
<feature type="domain" description="Ice-binding protein C-terminal" evidence="2">
    <location>
        <begin position="243"/>
        <end position="266"/>
    </location>
</feature>
<feature type="chain" id="PRO_5045133485" evidence="1">
    <location>
        <begin position="25"/>
        <end position="268"/>
    </location>
</feature>
<dbReference type="Proteomes" id="UP001239462">
    <property type="component" value="Unassembled WGS sequence"/>
</dbReference>
<protein>
    <submittedName>
        <fullName evidence="3">PEP-CTERM sorting domain-containing protein</fullName>
    </submittedName>
</protein>
<dbReference type="Pfam" id="PF07589">
    <property type="entry name" value="PEP-CTERM"/>
    <property type="match status" value="1"/>
</dbReference>
<keyword evidence="4" id="KW-1185">Reference proteome</keyword>
<dbReference type="RefSeq" id="WP_289162470.1">
    <property type="nucleotide sequence ID" value="NZ_JASZZN010000003.1"/>
</dbReference>
<name>A0ABT7PEW3_9BACT</name>
<sequence>MRKNILAGFVIAAVAGIPQMPAHAVVIGRAVSSADFNSTYTQDDPDYTIPGDMFGIRSTASPGSAGLPFAIEDTSPDFGDSAGIILNDSNNDGGIVDTDTFFGVVDTVNGSGNGTNVARWMFDIAGQTLEGISIDFAAMGDFESSNDLFNLTWEIDGNGANSLFSSSVDESGSLTYNSLQPGGFSTTLSDPLLMNGVTLNNVFQTLTSLDVAGQTGSVLTIEIAASADGGSEAFALRNIEVNAVPEPGTMAGLFSLSLMGLAVRRRVR</sequence>
<reference evidence="3 4" key="1">
    <citation type="submission" date="2023-06" db="EMBL/GenBank/DDBJ databases">
        <title>Roseiconus lacunae JC819 isolated from Gulf of Mannar region, Tamil Nadu.</title>
        <authorList>
            <person name="Pk S."/>
            <person name="Ch S."/>
            <person name="Ch V.R."/>
        </authorList>
    </citation>
    <scope>NUCLEOTIDE SEQUENCE [LARGE SCALE GENOMIC DNA]</scope>
    <source>
        <strain evidence="3 4">JC819</strain>
    </source>
</reference>
<keyword evidence="1" id="KW-0732">Signal</keyword>
<comment type="caution">
    <text evidence="3">The sequence shown here is derived from an EMBL/GenBank/DDBJ whole genome shotgun (WGS) entry which is preliminary data.</text>
</comment>
<evidence type="ECO:0000313" key="3">
    <source>
        <dbReference type="EMBL" id="MDM4014839.1"/>
    </source>
</evidence>
<gene>
    <name evidence="3" type="ORF">QTN89_05310</name>
</gene>